<dbReference type="OrthoDB" id="5563754at2759"/>
<evidence type="ECO:0000313" key="4">
    <source>
        <dbReference type="Proteomes" id="UP000077315"/>
    </source>
</evidence>
<feature type="compositionally biased region" description="Acidic residues" evidence="1">
    <location>
        <begin position="475"/>
        <end position="497"/>
    </location>
</feature>
<name>A0A167LY40_PHYB8</name>
<feature type="region of interest" description="Disordered" evidence="1">
    <location>
        <begin position="1"/>
        <end position="35"/>
    </location>
</feature>
<dbReference type="GeneID" id="28992863"/>
<feature type="compositionally biased region" description="Basic and acidic residues" evidence="1">
    <location>
        <begin position="811"/>
        <end position="826"/>
    </location>
</feature>
<proteinExistence type="predicted"/>
<gene>
    <name evidence="3" type="ORF">PHYBLDRAFT_147824</name>
</gene>
<dbReference type="STRING" id="763407.A0A167LY40"/>
<evidence type="ECO:0000313" key="3">
    <source>
        <dbReference type="EMBL" id="OAD71329.1"/>
    </source>
</evidence>
<evidence type="ECO:0000259" key="2">
    <source>
        <dbReference type="PROSITE" id="PS50003"/>
    </source>
</evidence>
<keyword evidence="4" id="KW-1185">Reference proteome</keyword>
<dbReference type="InterPro" id="IPR058155">
    <property type="entry name" value="Skg3/CAF120-like_PH"/>
</dbReference>
<dbReference type="RefSeq" id="XP_018289369.1">
    <property type="nucleotide sequence ID" value="XM_018431957.1"/>
</dbReference>
<dbReference type="VEuPathDB" id="FungiDB:PHYBLDRAFT_147824"/>
<dbReference type="EMBL" id="KV440986">
    <property type="protein sequence ID" value="OAD71329.1"/>
    <property type="molecule type" value="Genomic_DNA"/>
</dbReference>
<dbReference type="SUPFAM" id="SSF50729">
    <property type="entry name" value="PH domain-like"/>
    <property type="match status" value="1"/>
</dbReference>
<sequence length="826" mass="94008">MPRPNPFLRRASSPGDLSDERKPITPTKITHPSLSDSALRIRRPVTFRHAQTRTMSIRPTRFIKAGPPTPQGDPTSLSEEMQSFVRLFDTYSHKVYLEGYLMKHNEPSHTKLRTKCFAELCGPMLTLWDAESQGLCTPQYMTISDCTVQAIEQPALDEPKKKKHVFSICFMKKTVVFETSDEMTLLRWVCALRLSCFEHQKLHQLFTLRILAGLPHDPTSRWESYLQVRLPGATEWHKYWAVVTDKRDERTLFGKKTVATRGQFLLYETKKAKTPFLTLTDVQRVYAVYPESWHLIDKSTLMRLEGDIHQQHHKQTQDNVLLMADSSQHMALWLDAMLHAFKLHGRPDQLTDDPSDEKALNYGEPECNQRLFLETDDAIQAMDVSWIDPRTIEHTFLDVMRRKSLALTASPRPPSGRANSLPLITVGDDGRTTATSAAEVVLARDDTSWTHPGTTDGASDDDSTTYTFARQVADSSDESEDDDGNDEEEEDDDSDDEPIGKTRQLSRPVSPVPKKSMVEGLIPDFDFGNGFDVPRHVQHRRESESTVEISLPSSDNVEPPTTHSRQLSLSAKPSSCASSASAVTSLFGDFRLATDFTKYLDQPLVKDTPRKTPSKLVQPHPLVSYDREWEEEKSESEGEYAKRHAYDDDSYDSDCDGPLIPSLGDHFAPQNSLLDTYLGEQLSAKEQIEYARATGQPFIQMPAKPRTPQAGLIGMISQREKDRREGHGIRVTERVHQHQAELGRDRLEREKERRLAEQRQQQLMKHQMMLYATSYMPLPAYGMPLTPLYTVLPRPVRGHLIPPPPRPFPLDQDHRIPLRTPNNERV</sequence>
<dbReference type="PROSITE" id="PS50003">
    <property type="entry name" value="PH_DOMAIN"/>
    <property type="match status" value="2"/>
</dbReference>
<feature type="region of interest" description="Disordered" evidence="1">
    <location>
        <begin position="802"/>
        <end position="826"/>
    </location>
</feature>
<dbReference type="Gene3D" id="2.30.29.30">
    <property type="entry name" value="Pleckstrin-homology domain (PH domain)/Phosphotyrosine-binding domain (PTB)"/>
    <property type="match status" value="1"/>
</dbReference>
<feature type="compositionally biased region" description="Polar residues" evidence="1">
    <location>
        <begin position="546"/>
        <end position="566"/>
    </location>
</feature>
<evidence type="ECO:0000256" key="1">
    <source>
        <dbReference type="SAM" id="MobiDB-lite"/>
    </source>
</evidence>
<dbReference type="InterPro" id="IPR001849">
    <property type="entry name" value="PH_domain"/>
</dbReference>
<dbReference type="Proteomes" id="UP000077315">
    <property type="component" value="Unassembled WGS sequence"/>
</dbReference>
<organism evidence="3 4">
    <name type="scientific">Phycomyces blakesleeanus (strain ATCC 8743b / DSM 1359 / FGSC 10004 / NBRC 33097 / NRRL 1555)</name>
    <dbReference type="NCBI Taxonomy" id="763407"/>
    <lineage>
        <taxon>Eukaryota</taxon>
        <taxon>Fungi</taxon>
        <taxon>Fungi incertae sedis</taxon>
        <taxon>Mucoromycota</taxon>
        <taxon>Mucoromycotina</taxon>
        <taxon>Mucoromycetes</taxon>
        <taxon>Mucorales</taxon>
        <taxon>Phycomycetaceae</taxon>
        <taxon>Phycomyces</taxon>
    </lineage>
</organism>
<dbReference type="InParanoid" id="A0A167LY40"/>
<feature type="domain" description="PH" evidence="2">
    <location>
        <begin position="94"/>
        <end position="197"/>
    </location>
</feature>
<protein>
    <recommendedName>
        <fullName evidence="2">PH domain-containing protein</fullName>
    </recommendedName>
</protein>
<feature type="domain" description="PH" evidence="2">
    <location>
        <begin position="219"/>
        <end position="342"/>
    </location>
</feature>
<feature type="region of interest" description="Disordered" evidence="1">
    <location>
        <begin position="408"/>
        <end position="575"/>
    </location>
</feature>
<dbReference type="Pfam" id="PF00169">
    <property type="entry name" value="PH"/>
    <property type="match status" value="1"/>
</dbReference>
<dbReference type="AlphaFoldDB" id="A0A167LY40"/>
<accession>A0A167LY40</accession>
<dbReference type="SMART" id="SM00233">
    <property type="entry name" value="PH"/>
    <property type="match status" value="2"/>
</dbReference>
<reference evidence="4" key="1">
    <citation type="submission" date="2015-06" db="EMBL/GenBank/DDBJ databases">
        <title>Expansion of signal transduction pathways in fungi by whole-genome duplication.</title>
        <authorList>
            <consortium name="DOE Joint Genome Institute"/>
            <person name="Corrochano L.M."/>
            <person name="Kuo A."/>
            <person name="Marcet-Houben M."/>
            <person name="Polaino S."/>
            <person name="Salamov A."/>
            <person name="Villalobos J.M."/>
            <person name="Alvarez M.I."/>
            <person name="Avalos J."/>
            <person name="Benito E.P."/>
            <person name="Benoit I."/>
            <person name="Burger G."/>
            <person name="Camino L.P."/>
            <person name="Canovas D."/>
            <person name="Cerda-Olmedo E."/>
            <person name="Cheng J.-F."/>
            <person name="Dominguez A."/>
            <person name="Elias M."/>
            <person name="Eslava A.P."/>
            <person name="Glaser F."/>
            <person name="Grimwood J."/>
            <person name="Gutierrez G."/>
            <person name="Heitman J."/>
            <person name="Henrissat B."/>
            <person name="Iturriaga E.A."/>
            <person name="Lang B.F."/>
            <person name="Lavin J.L."/>
            <person name="Lee S."/>
            <person name="Li W."/>
            <person name="Lindquist E."/>
            <person name="Lopez-Garcia S."/>
            <person name="Luque E.M."/>
            <person name="Marcos A.T."/>
            <person name="Martin J."/>
            <person name="McCluskey K."/>
            <person name="Medina H.R."/>
            <person name="Miralles-Duran A."/>
            <person name="Miyazaki A."/>
            <person name="Munoz-Torres E."/>
            <person name="Oguiza J.A."/>
            <person name="Ohm R."/>
            <person name="Olmedo M."/>
            <person name="Orejas M."/>
            <person name="Ortiz-Castellanos L."/>
            <person name="Pisabarro A.G."/>
            <person name="Rodriguez-Romero J."/>
            <person name="Ruiz-Herrera J."/>
            <person name="Ruiz-Vazquez R."/>
            <person name="Sanz C."/>
            <person name="Schackwitz W."/>
            <person name="Schmutz J."/>
            <person name="Shahriari M."/>
            <person name="Shelest E."/>
            <person name="Silva-Franco F."/>
            <person name="Soanes D."/>
            <person name="Syed K."/>
            <person name="Tagua V.G."/>
            <person name="Talbot N.J."/>
            <person name="Thon M."/>
            <person name="De vries R.P."/>
            <person name="Wiebenga A."/>
            <person name="Yadav J.S."/>
            <person name="Braun E.L."/>
            <person name="Baker S."/>
            <person name="Garre V."/>
            <person name="Horwitz B."/>
            <person name="Torres-Martinez S."/>
            <person name="Idnurm A."/>
            <person name="Herrera-Estrella A."/>
            <person name="Gabaldon T."/>
            <person name="Grigoriev I.V."/>
        </authorList>
    </citation>
    <scope>NUCLEOTIDE SEQUENCE [LARGE SCALE GENOMIC DNA]</scope>
    <source>
        <strain evidence="4">NRRL 1555(-)</strain>
    </source>
</reference>
<dbReference type="Pfam" id="PF25381">
    <property type="entry name" value="PH_26"/>
    <property type="match status" value="1"/>
</dbReference>
<dbReference type="InterPro" id="IPR011993">
    <property type="entry name" value="PH-like_dom_sf"/>
</dbReference>